<evidence type="ECO:0000256" key="2">
    <source>
        <dbReference type="ARBA" id="ARBA00022741"/>
    </source>
</evidence>
<dbReference type="PROSITE" id="PS50893">
    <property type="entry name" value="ABC_TRANSPORTER_2"/>
    <property type="match status" value="1"/>
</dbReference>
<dbReference type="InterPro" id="IPR027417">
    <property type="entry name" value="P-loop_NTPase"/>
</dbReference>
<dbReference type="SMART" id="SM00382">
    <property type="entry name" value="AAA"/>
    <property type="match status" value="1"/>
</dbReference>
<proteinExistence type="predicted"/>
<accession>A0A919CPE8</accession>
<keyword evidence="6" id="KW-1185">Reference proteome</keyword>
<dbReference type="InterPro" id="IPR003593">
    <property type="entry name" value="AAA+_ATPase"/>
</dbReference>
<dbReference type="Pfam" id="PF00005">
    <property type="entry name" value="ABC_tran"/>
    <property type="match status" value="1"/>
</dbReference>
<dbReference type="InterPro" id="IPR003439">
    <property type="entry name" value="ABC_transporter-like_ATP-bd"/>
</dbReference>
<organism evidence="5 6">
    <name type="scientific">Thalassobaculum fulvum</name>
    <dbReference type="NCBI Taxonomy" id="1633335"/>
    <lineage>
        <taxon>Bacteria</taxon>
        <taxon>Pseudomonadati</taxon>
        <taxon>Pseudomonadota</taxon>
        <taxon>Alphaproteobacteria</taxon>
        <taxon>Rhodospirillales</taxon>
        <taxon>Thalassobaculaceae</taxon>
        <taxon>Thalassobaculum</taxon>
    </lineage>
</organism>
<dbReference type="Proteomes" id="UP000630353">
    <property type="component" value="Unassembled WGS sequence"/>
</dbReference>
<dbReference type="GO" id="GO:0005886">
    <property type="term" value="C:plasma membrane"/>
    <property type="evidence" value="ECO:0007669"/>
    <property type="project" value="TreeGrafter"/>
</dbReference>
<keyword evidence="1" id="KW-0813">Transport</keyword>
<dbReference type="InterPro" id="IPR051120">
    <property type="entry name" value="ABC_AA/LPS_Transport"/>
</dbReference>
<dbReference type="CDD" id="cd03219">
    <property type="entry name" value="ABC_Mj1267_LivG_branched"/>
    <property type="match status" value="1"/>
</dbReference>
<dbReference type="RefSeq" id="WP_189988506.1">
    <property type="nucleotide sequence ID" value="NZ_BMZS01000003.1"/>
</dbReference>
<dbReference type="GO" id="GO:0005524">
    <property type="term" value="F:ATP binding"/>
    <property type="evidence" value="ECO:0007669"/>
    <property type="project" value="UniProtKB-KW"/>
</dbReference>
<dbReference type="GO" id="GO:0016887">
    <property type="term" value="F:ATP hydrolysis activity"/>
    <property type="evidence" value="ECO:0007669"/>
    <property type="project" value="InterPro"/>
</dbReference>
<feature type="domain" description="ABC transporter" evidence="4">
    <location>
        <begin position="5"/>
        <end position="247"/>
    </location>
</feature>
<dbReference type="SUPFAM" id="SSF52540">
    <property type="entry name" value="P-loop containing nucleoside triphosphate hydrolases"/>
    <property type="match status" value="1"/>
</dbReference>
<evidence type="ECO:0000313" key="5">
    <source>
        <dbReference type="EMBL" id="GHD47088.1"/>
    </source>
</evidence>
<dbReference type="GO" id="GO:1903806">
    <property type="term" value="P:L-isoleucine import across plasma membrane"/>
    <property type="evidence" value="ECO:0007669"/>
    <property type="project" value="TreeGrafter"/>
</dbReference>
<keyword evidence="2" id="KW-0547">Nucleotide-binding</keyword>
<dbReference type="PANTHER" id="PTHR45772">
    <property type="entry name" value="CONSERVED COMPONENT OF ABC TRANSPORTER FOR NATURAL AMINO ACIDS-RELATED"/>
    <property type="match status" value="1"/>
</dbReference>
<evidence type="ECO:0000313" key="6">
    <source>
        <dbReference type="Proteomes" id="UP000630353"/>
    </source>
</evidence>
<keyword evidence="3 5" id="KW-0067">ATP-binding</keyword>
<name>A0A919CPE8_9PROT</name>
<dbReference type="GO" id="GO:1903805">
    <property type="term" value="P:L-valine import across plasma membrane"/>
    <property type="evidence" value="ECO:0007669"/>
    <property type="project" value="TreeGrafter"/>
</dbReference>
<evidence type="ECO:0000256" key="3">
    <source>
        <dbReference type="ARBA" id="ARBA00022840"/>
    </source>
</evidence>
<dbReference type="Gene3D" id="3.40.50.300">
    <property type="entry name" value="P-loop containing nucleotide triphosphate hydrolases"/>
    <property type="match status" value="1"/>
</dbReference>
<evidence type="ECO:0000259" key="4">
    <source>
        <dbReference type="PROSITE" id="PS50893"/>
    </source>
</evidence>
<dbReference type="AlphaFoldDB" id="A0A919CPE8"/>
<reference evidence="5" key="1">
    <citation type="journal article" date="2014" name="Int. J. Syst. Evol. Microbiol.">
        <title>Complete genome sequence of Corynebacterium casei LMG S-19264T (=DSM 44701T), isolated from a smear-ripened cheese.</title>
        <authorList>
            <consortium name="US DOE Joint Genome Institute (JGI-PGF)"/>
            <person name="Walter F."/>
            <person name="Albersmeier A."/>
            <person name="Kalinowski J."/>
            <person name="Ruckert C."/>
        </authorList>
    </citation>
    <scope>NUCLEOTIDE SEQUENCE</scope>
    <source>
        <strain evidence="5">KCTC 42651</strain>
    </source>
</reference>
<dbReference type="GO" id="GO:0005304">
    <property type="term" value="F:L-valine transmembrane transporter activity"/>
    <property type="evidence" value="ECO:0007669"/>
    <property type="project" value="TreeGrafter"/>
</dbReference>
<gene>
    <name evidence="5" type="ORF">GCM10017083_17000</name>
</gene>
<sequence length="272" mass="29499">MSAILETVGVNKTFGAVTAARDINVSVAKHEIVGIIGANGAGKTTFVNMVTGWLPPSTGRIRFDGRDITGLAPRKITRLGICRSFQVAQVFMTATVFDNLMIALGIADAHGLGVLLPLRVRAREERADAILRRYQMQDYRDQPASTLPQGIRKLLDIAMAMVAQPKVLLLDEPTSGISVEEKFPLMDIVMGALKEEGVTVLFVEHDMEIVSRYVSRVLAFYQGEIICDAPPAEALADPKVKEFVIGDDLHNQTLLQAGALQDGAQEVSDARG</sequence>
<dbReference type="EMBL" id="BMZS01000003">
    <property type="protein sequence ID" value="GHD47088.1"/>
    <property type="molecule type" value="Genomic_DNA"/>
</dbReference>
<comment type="caution">
    <text evidence="5">The sequence shown here is derived from an EMBL/GenBank/DDBJ whole genome shotgun (WGS) entry which is preliminary data.</text>
</comment>
<dbReference type="GO" id="GO:0015188">
    <property type="term" value="F:L-isoleucine transmembrane transporter activity"/>
    <property type="evidence" value="ECO:0007669"/>
    <property type="project" value="TreeGrafter"/>
</dbReference>
<dbReference type="GO" id="GO:0015808">
    <property type="term" value="P:L-alanine transport"/>
    <property type="evidence" value="ECO:0007669"/>
    <property type="project" value="TreeGrafter"/>
</dbReference>
<dbReference type="GO" id="GO:0042941">
    <property type="term" value="P:D-alanine transmembrane transport"/>
    <property type="evidence" value="ECO:0007669"/>
    <property type="project" value="TreeGrafter"/>
</dbReference>
<dbReference type="PANTHER" id="PTHR45772:SF7">
    <property type="entry name" value="AMINO ACID ABC TRANSPORTER ATP-BINDING PROTEIN"/>
    <property type="match status" value="1"/>
</dbReference>
<protein>
    <submittedName>
        <fullName evidence="5">ABC transporter ATP-binding protein</fullName>
    </submittedName>
</protein>
<reference evidence="5" key="2">
    <citation type="submission" date="2020-09" db="EMBL/GenBank/DDBJ databases">
        <authorList>
            <person name="Sun Q."/>
            <person name="Kim S."/>
        </authorList>
    </citation>
    <scope>NUCLEOTIDE SEQUENCE</scope>
    <source>
        <strain evidence="5">KCTC 42651</strain>
    </source>
</reference>
<dbReference type="GO" id="GO:0015192">
    <property type="term" value="F:L-phenylalanine transmembrane transporter activity"/>
    <property type="evidence" value="ECO:0007669"/>
    <property type="project" value="TreeGrafter"/>
</dbReference>
<evidence type="ECO:0000256" key="1">
    <source>
        <dbReference type="ARBA" id="ARBA00022448"/>
    </source>
</evidence>